<keyword evidence="10" id="KW-1185">Reference proteome</keyword>
<feature type="transmembrane region" description="Helical" evidence="8">
    <location>
        <begin position="171"/>
        <end position="190"/>
    </location>
</feature>
<feature type="transmembrane region" description="Helical" evidence="8">
    <location>
        <begin position="16"/>
        <end position="38"/>
    </location>
</feature>
<evidence type="ECO:0000256" key="8">
    <source>
        <dbReference type="SAM" id="Phobius"/>
    </source>
</evidence>
<feature type="compositionally biased region" description="Basic residues" evidence="7">
    <location>
        <begin position="267"/>
        <end position="278"/>
    </location>
</feature>
<accession>A0ABS1D1T2</accession>
<dbReference type="InterPro" id="IPR011701">
    <property type="entry name" value="MFS"/>
</dbReference>
<feature type="region of interest" description="Disordered" evidence="7">
    <location>
        <begin position="227"/>
        <end position="294"/>
    </location>
</feature>
<evidence type="ECO:0000256" key="6">
    <source>
        <dbReference type="ARBA" id="ARBA00023136"/>
    </source>
</evidence>
<evidence type="ECO:0000313" key="9">
    <source>
        <dbReference type="EMBL" id="MBK1660468.1"/>
    </source>
</evidence>
<comment type="subcellular location">
    <subcellularLocation>
        <location evidence="1">Cell membrane</location>
        <topology evidence="1">Multi-pass membrane protein</topology>
    </subcellularLocation>
</comment>
<evidence type="ECO:0000256" key="2">
    <source>
        <dbReference type="ARBA" id="ARBA00022448"/>
    </source>
</evidence>
<evidence type="ECO:0000256" key="1">
    <source>
        <dbReference type="ARBA" id="ARBA00004651"/>
    </source>
</evidence>
<dbReference type="Pfam" id="PF07690">
    <property type="entry name" value="MFS_1"/>
    <property type="match status" value="1"/>
</dbReference>
<evidence type="ECO:0000256" key="7">
    <source>
        <dbReference type="SAM" id="MobiDB-lite"/>
    </source>
</evidence>
<dbReference type="Gene3D" id="1.20.1250.20">
    <property type="entry name" value="MFS general substrate transporter like domains"/>
    <property type="match status" value="1"/>
</dbReference>
<proteinExistence type="predicted"/>
<keyword evidence="6 8" id="KW-0472">Membrane</keyword>
<feature type="transmembrane region" description="Helical" evidence="8">
    <location>
        <begin position="116"/>
        <end position="134"/>
    </location>
</feature>
<dbReference type="InterPro" id="IPR050171">
    <property type="entry name" value="MFS_Transporters"/>
</dbReference>
<dbReference type="PANTHER" id="PTHR23517">
    <property type="entry name" value="RESISTANCE PROTEIN MDTM, PUTATIVE-RELATED-RELATED"/>
    <property type="match status" value="1"/>
</dbReference>
<feature type="compositionally biased region" description="Basic residues" evidence="7">
    <location>
        <begin position="331"/>
        <end position="348"/>
    </location>
</feature>
<feature type="region of interest" description="Disordered" evidence="7">
    <location>
        <begin position="307"/>
        <end position="414"/>
    </location>
</feature>
<feature type="transmembrane region" description="Helical" evidence="8">
    <location>
        <begin position="83"/>
        <end position="110"/>
    </location>
</feature>
<keyword evidence="3" id="KW-1003">Cell membrane</keyword>
<keyword evidence="2" id="KW-0813">Transport</keyword>
<organism evidence="9 10">
    <name type="scientific">Paracraurococcus ruber</name>
    <dbReference type="NCBI Taxonomy" id="77675"/>
    <lineage>
        <taxon>Bacteria</taxon>
        <taxon>Pseudomonadati</taxon>
        <taxon>Pseudomonadota</taxon>
        <taxon>Alphaproteobacteria</taxon>
        <taxon>Acetobacterales</taxon>
        <taxon>Roseomonadaceae</taxon>
        <taxon>Paracraurococcus</taxon>
    </lineage>
</organism>
<dbReference type="Proteomes" id="UP000697995">
    <property type="component" value="Unassembled WGS sequence"/>
</dbReference>
<gene>
    <name evidence="9" type="ORF">CKO45_19780</name>
</gene>
<dbReference type="PANTHER" id="PTHR23517:SF2">
    <property type="entry name" value="MULTIDRUG RESISTANCE PROTEIN MDTH"/>
    <property type="match status" value="1"/>
</dbReference>
<protein>
    <recommendedName>
        <fullName evidence="11">MFS transporter</fullName>
    </recommendedName>
</protein>
<feature type="compositionally biased region" description="Gly residues" evidence="7">
    <location>
        <begin position="373"/>
        <end position="382"/>
    </location>
</feature>
<comment type="caution">
    <text evidence="9">The sequence shown here is derived from an EMBL/GenBank/DDBJ whole genome shotgun (WGS) entry which is preliminary data.</text>
</comment>
<evidence type="ECO:0000256" key="3">
    <source>
        <dbReference type="ARBA" id="ARBA00022475"/>
    </source>
</evidence>
<reference evidence="9 10" key="1">
    <citation type="journal article" date="2020" name="Microorganisms">
        <title>Osmotic Adaptation and Compatible Solute Biosynthesis of Phototrophic Bacteria as Revealed from Genome Analyses.</title>
        <authorList>
            <person name="Imhoff J.F."/>
            <person name="Rahn T."/>
            <person name="Kunzel S."/>
            <person name="Keller A."/>
            <person name="Neulinger S.C."/>
        </authorList>
    </citation>
    <scope>NUCLEOTIDE SEQUENCE [LARGE SCALE GENOMIC DNA]</scope>
    <source>
        <strain evidence="9 10">DSM 15382</strain>
    </source>
</reference>
<sequence length="414" mass="43066">MHRLTAAVSRAADTRLLVCIAIGQAIGWGTLFSVFPLFGAPMEAELGWTRTEINAGLTLALLVSGLAAVPVGQHVDRHGGRRILAWGAWLGAALLAAWACTTSLALYWGIWAVMGLAQAAALWGPAMAVVVATARDPNRTIAGITFVTGFTGTVFVPLGAALIAWLGWRDALLALAAMQVIPGLLALWLLPQPPPRAGRRARGGAAAGLPRPRRLLRRACLHRHRPRRPCHPAAARTRPAGSHRAAGGRAARALPGGGPAGAVLARPPRHHARRRPPGHRADALRHAGPGAGAARPRLAGALRAVLGGGGRADDHRPRRRHGGDPGAGGLWRHHRRAQRRHGAATHRRAGADRADLGRRRRLRAGALAADGARGAGGGGLPGSRGCEGDAVPLALPRPGAVGPLDVPGQRTTPQ</sequence>
<evidence type="ECO:0000256" key="5">
    <source>
        <dbReference type="ARBA" id="ARBA00022989"/>
    </source>
</evidence>
<keyword evidence="4 8" id="KW-0812">Transmembrane</keyword>
<feature type="transmembrane region" description="Helical" evidence="8">
    <location>
        <begin position="53"/>
        <end position="71"/>
    </location>
</feature>
<dbReference type="InterPro" id="IPR036259">
    <property type="entry name" value="MFS_trans_sf"/>
</dbReference>
<name>A0ABS1D1T2_9PROT</name>
<dbReference type="SUPFAM" id="SSF103473">
    <property type="entry name" value="MFS general substrate transporter"/>
    <property type="match status" value="1"/>
</dbReference>
<evidence type="ECO:0008006" key="11">
    <source>
        <dbReference type="Google" id="ProtNLM"/>
    </source>
</evidence>
<feature type="transmembrane region" description="Helical" evidence="8">
    <location>
        <begin position="141"/>
        <end position="165"/>
    </location>
</feature>
<evidence type="ECO:0000313" key="10">
    <source>
        <dbReference type="Proteomes" id="UP000697995"/>
    </source>
</evidence>
<dbReference type="EMBL" id="NRSG01000181">
    <property type="protein sequence ID" value="MBK1660468.1"/>
    <property type="molecule type" value="Genomic_DNA"/>
</dbReference>
<keyword evidence="5 8" id="KW-1133">Transmembrane helix</keyword>
<evidence type="ECO:0000256" key="4">
    <source>
        <dbReference type="ARBA" id="ARBA00022692"/>
    </source>
</evidence>
<feature type="compositionally biased region" description="Low complexity" evidence="7">
    <location>
        <begin position="231"/>
        <end position="254"/>
    </location>
</feature>